<evidence type="ECO:0000313" key="3">
    <source>
        <dbReference type="Proteomes" id="UP000789342"/>
    </source>
</evidence>
<dbReference type="CDD" id="cd18186">
    <property type="entry name" value="BTB_POZ_ZBTB_KLHL-like"/>
    <property type="match status" value="1"/>
</dbReference>
<evidence type="ECO:0000313" key="2">
    <source>
        <dbReference type="EMBL" id="CAG8665791.1"/>
    </source>
</evidence>
<dbReference type="SMART" id="SM00225">
    <property type="entry name" value="BTB"/>
    <property type="match status" value="1"/>
</dbReference>
<feature type="domain" description="BTB" evidence="1">
    <location>
        <begin position="24"/>
        <end position="96"/>
    </location>
</feature>
<dbReference type="AlphaFoldDB" id="A0A9N9EA07"/>
<reference evidence="2" key="1">
    <citation type="submission" date="2021-06" db="EMBL/GenBank/DDBJ databases">
        <authorList>
            <person name="Kallberg Y."/>
            <person name="Tangrot J."/>
            <person name="Rosling A."/>
        </authorList>
    </citation>
    <scope>NUCLEOTIDE SEQUENCE</scope>
    <source>
        <strain evidence="2">CL551</strain>
    </source>
</reference>
<dbReference type="InterPro" id="IPR011333">
    <property type="entry name" value="SKP1/BTB/POZ_sf"/>
</dbReference>
<gene>
    <name evidence="2" type="ORF">AMORRO_LOCUS10606</name>
</gene>
<dbReference type="EMBL" id="CAJVPV010011929">
    <property type="protein sequence ID" value="CAG8665791.1"/>
    <property type="molecule type" value="Genomic_DNA"/>
</dbReference>
<sequence>MKKRKLLKSLSQDLIKLLETNDEYNAIIEAGEGPAMQSFKVHSVILCHRCPILYDEIKKVNHNENNIRVITKTRISATVFAVIINYIYSGDFNLENIKTSTIFDILITAEKYELTGLLQYLEAYMLKSKIAWLESNSFRANEAIFNCGSHGPEFGAQDIYMGETFNSVKKKDQCWYRFKNYEVKIRDTIGEFSIDEYE</sequence>
<dbReference type="Proteomes" id="UP000789342">
    <property type="component" value="Unassembled WGS sequence"/>
</dbReference>
<dbReference type="InterPro" id="IPR000210">
    <property type="entry name" value="BTB/POZ_dom"/>
</dbReference>
<evidence type="ECO:0000259" key="1">
    <source>
        <dbReference type="PROSITE" id="PS50097"/>
    </source>
</evidence>
<dbReference type="OrthoDB" id="2390243at2759"/>
<dbReference type="Gene3D" id="3.30.710.10">
    <property type="entry name" value="Potassium Channel Kv1.1, Chain A"/>
    <property type="match status" value="1"/>
</dbReference>
<name>A0A9N9EA07_9GLOM</name>
<comment type="caution">
    <text evidence="2">The sequence shown here is derived from an EMBL/GenBank/DDBJ whole genome shotgun (WGS) entry which is preliminary data.</text>
</comment>
<dbReference type="SUPFAM" id="SSF54695">
    <property type="entry name" value="POZ domain"/>
    <property type="match status" value="1"/>
</dbReference>
<keyword evidence="3" id="KW-1185">Reference proteome</keyword>
<dbReference type="PROSITE" id="PS50097">
    <property type="entry name" value="BTB"/>
    <property type="match status" value="1"/>
</dbReference>
<protein>
    <submittedName>
        <fullName evidence="2">3707_t:CDS:1</fullName>
    </submittedName>
</protein>
<feature type="non-terminal residue" evidence="2">
    <location>
        <position position="198"/>
    </location>
</feature>
<proteinExistence type="predicted"/>
<accession>A0A9N9EA07</accession>
<organism evidence="2 3">
    <name type="scientific">Acaulospora morrowiae</name>
    <dbReference type="NCBI Taxonomy" id="94023"/>
    <lineage>
        <taxon>Eukaryota</taxon>
        <taxon>Fungi</taxon>
        <taxon>Fungi incertae sedis</taxon>
        <taxon>Mucoromycota</taxon>
        <taxon>Glomeromycotina</taxon>
        <taxon>Glomeromycetes</taxon>
        <taxon>Diversisporales</taxon>
        <taxon>Acaulosporaceae</taxon>
        <taxon>Acaulospora</taxon>
    </lineage>
</organism>
<dbReference type="Pfam" id="PF00651">
    <property type="entry name" value="BTB"/>
    <property type="match status" value="1"/>
</dbReference>